<dbReference type="InterPro" id="IPR013762">
    <property type="entry name" value="Integrase-like_cat_sf"/>
</dbReference>
<protein>
    <submittedName>
        <fullName evidence="6">DUF4102 domain-containing protein</fullName>
    </submittedName>
</protein>
<dbReference type="Proteomes" id="UP000292085">
    <property type="component" value="Unassembled WGS sequence"/>
</dbReference>
<dbReference type="InterPro" id="IPR010998">
    <property type="entry name" value="Integrase_recombinase_N"/>
</dbReference>
<dbReference type="PANTHER" id="PTHR30629:SF2">
    <property type="entry name" value="PROPHAGE INTEGRASE INTS-RELATED"/>
    <property type="match status" value="1"/>
</dbReference>
<sequence length="362" mass="39726">MIYWDTDLPGFGLRCRTTGRKTWVLQHRERGNARFETLGSTATMDVRQARREALKILRSAALDGLPQKPAAKPSVGLTFEQFFPEFMECVAGWKASTATRNASAIKAHILPAFGSLPVAQMSRADIVKWRDAMGQKPAAFNRSVPVLASIFKMAETLGYRPGGSNPCKGIARYKRKLPERYLSGSEYRALASVLKAAEAELPGAVTIIRLLIYTGARRQEIAGLRWEWIKPPRIFLPDSKTGAKVIYLNAPARKILDGLRGEQISGLVFPGGRNLSVPLNPDPAWFKLRARAGLMDVRLHDLRHSFASLAIRDGVSLSVVGKLLGHALPESTARYAHLADDVVSESAARVCASIADKMEPAL</sequence>
<evidence type="ECO:0000256" key="3">
    <source>
        <dbReference type="ARBA" id="ARBA00023125"/>
    </source>
</evidence>
<dbReference type="GO" id="GO:0006310">
    <property type="term" value="P:DNA recombination"/>
    <property type="evidence" value="ECO:0007669"/>
    <property type="project" value="UniProtKB-KW"/>
</dbReference>
<dbReference type="RefSeq" id="WP_130159298.1">
    <property type="nucleotide sequence ID" value="NZ_SGIS01000029.1"/>
</dbReference>
<reference evidence="6 7" key="1">
    <citation type="submission" date="2019-02" db="EMBL/GenBank/DDBJ databases">
        <authorList>
            <person name="Li Y."/>
        </authorList>
    </citation>
    <scope>NUCLEOTIDE SEQUENCE [LARGE SCALE GENOMIC DNA]</scope>
    <source>
        <strain evidence="6 7">3-7</strain>
    </source>
</reference>
<gene>
    <name evidence="6" type="ORF">EWE75_16970</name>
</gene>
<dbReference type="EMBL" id="SGIS01000029">
    <property type="protein sequence ID" value="RZF63241.1"/>
    <property type="molecule type" value="Genomic_DNA"/>
</dbReference>
<dbReference type="Pfam" id="PF14659">
    <property type="entry name" value="Phage_int_SAM_3"/>
    <property type="match status" value="1"/>
</dbReference>
<dbReference type="OrthoDB" id="7615137at2"/>
<dbReference type="InterPro" id="IPR011010">
    <property type="entry name" value="DNA_brk_join_enz"/>
</dbReference>
<organism evidence="6 7">
    <name type="scientific">Sphingomonas populi</name>
    <dbReference type="NCBI Taxonomy" id="2484750"/>
    <lineage>
        <taxon>Bacteria</taxon>
        <taxon>Pseudomonadati</taxon>
        <taxon>Pseudomonadota</taxon>
        <taxon>Alphaproteobacteria</taxon>
        <taxon>Sphingomonadales</taxon>
        <taxon>Sphingomonadaceae</taxon>
        <taxon>Sphingomonas</taxon>
    </lineage>
</organism>
<feature type="domain" description="Tyr recombinase" evidence="5">
    <location>
        <begin position="176"/>
        <end position="348"/>
    </location>
</feature>
<dbReference type="InterPro" id="IPR002104">
    <property type="entry name" value="Integrase_catalytic"/>
</dbReference>
<evidence type="ECO:0000313" key="6">
    <source>
        <dbReference type="EMBL" id="RZF63241.1"/>
    </source>
</evidence>
<name>A0A4Q6XTF5_9SPHN</name>
<dbReference type="Gene3D" id="1.10.150.130">
    <property type="match status" value="1"/>
</dbReference>
<evidence type="ECO:0000256" key="1">
    <source>
        <dbReference type="ARBA" id="ARBA00008857"/>
    </source>
</evidence>
<evidence type="ECO:0000256" key="2">
    <source>
        <dbReference type="ARBA" id="ARBA00022908"/>
    </source>
</evidence>
<dbReference type="InterPro" id="IPR050808">
    <property type="entry name" value="Phage_Integrase"/>
</dbReference>
<accession>A0A4Q6XTF5</accession>
<comment type="caution">
    <text evidence="6">The sequence shown here is derived from an EMBL/GenBank/DDBJ whole genome shotgun (WGS) entry which is preliminary data.</text>
</comment>
<dbReference type="PANTHER" id="PTHR30629">
    <property type="entry name" value="PROPHAGE INTEGRASE"/>
    <property type="match status" value="1"/>
</dbReference>
<dbReference type="Pfam" id="PF13356">
    <property type="entry name" value="Arm-DNA-bind_3"/>
    <property type="match status" value="1"/>
</dbReference>
<dbReference type="InterPro" id="IPR025166">
    <property type="entry name" value="Integrase_DNA_bind_dom"/>
</dbReference>
<dbReference type="AlphaFoldDB" id="A0A4Q6XTF5"/>
<dbReference type="CDD" id="cd00796">
    <property type="entry name" value="INT_Rci_Hp1_C"/>
    <property type="match status" value="1"/>
</dbReference>
<keyword evidence="7" id="KW-1185">Reference proteome</keyword>
<evidence type="ECO:0000313" key="7">
    <source>
        <dbReference type="Proteomes" id="UP000292085"/>
    </source>
</evidence>
<dbReference type="PROSITE" id="PS51898">
    <property type="entry name" value="TYR_RECOMBINASE"/>
    <property type="match status" value="1"/>
</dbReference>
<dbReference type="Pfam" id="PF00589">
    <property type="entry name" value="Phage_integrase"/>
    <property type="match status" value="1"/>
</dbReference>
<keyword evidence="4" id="KW-0233">DNA recombination</keyword>
<dbReference type="InterPro" id="IPR038488">
    <property type="entry name" value="Integrase_DNA-bd_sf"/>
</dbReference>
<keyword evidence="2" id="KW-0229">DNA integration</keyword>
<dbReference type="Gene3D" id="3.30.160.390">
    <property type="entry name" value="Integrase, DNA-binding domain"/>
    <property type="match status" value="1"/>
</dbReference>
<evidence type="ECO:0000259" key="5">
    <source>
        <dbReference type="PROSITE" id="PS51898"/>
    </source>
</evidence>
<dbReference type="GO" id="GO:0003677">
    <property type="term" value="F:DNA binding"/>
    <property type="evidence" value="ECO:0007669"/>
    <property type="project" value="UniProtKB-KW"/>
</dbReference>
<dbReference type="GO" id="GO:0015074">
    <property type="term" value="P:DNA integration"/>
    <property type="evidence" value="ECO:0007669"/>
    <property type="project" value="UniProtKB-KW"/>
</dbReference>
<dbReference type="SUPFAM" id="SSF56349">
    <property type="entry name" value="DNA breaking-rejoining enzymes"/>
    <property type="match status" value="1"/>
</dbReference>
<keyword evidence="3" id="KW-0238">DNA-binding</keyword>
<comment type="similarity">
    <text evidence="1">Belongs to the 'phage' integrase family.</text>
</comment>
<dbReference type="Gene3D" id="1.10.443.10">
    <property type="entry name" value="Intergrase catalytic core"/>
    <property type="match status" value="1"/>
</dbReference>
<evidence type="ECO:0000256" key="4">
    <source>
        <dbReference type="ARBA" id="ARBA00023172"/>
    </source>
</evidence>
<proteinExistence type="inferred from homology"/>
<dbReference type="InterPro" id="IPR004107">
    <property type="entry name" value="Integrase_SAM-like_N"/>
</dbReference>